<dbReference type="AlphaFoldDB" id="A0A327QPT4"/>
<dbReference type="EMBL" id="QLLL01000004">
    <property type="protein sequence ID" value="RAJ05363.1"/>
    <property type="molecule type" value="Genomic_DNA"/>
</dbReference>
<feature type="transmembrane region" description="Helical" evidence="1">
    <location>
        <begin position="139"/>
        <end position="157"/>
    </location>
</feature>
<comment type="caution">
    <text evidence="2">The sequence shown here is derived from an EMBL/GenBank/DDBJ whole genome shotgun (WGS) entry which is preliminary data.</text>
</comment>
<keyword evidence="1" id="KW-0472">Membrane</keyword>
<keyword evidence="1" id="KW-0812">Transmembrane</keyword>
<keyword evidence="3" id="KW-1185">Reference proteome</keyword>
<protein>
    <submittedName>
        <fullName evidence="2">Uncharacterized protein</fullName>
    </submittedName>
</protein>
<reference evidence="2 3" key="1">
    <citation type="submission" date="2018-06" db="EMBL/GenBank/DDBJ databases">
        <title>Genomic Encyclopedia of Archaeal and Bacterial Type Strains, Phase II (KMG-II): from individual species to whole genera.</title>
        <authorList>
            <person name="Goeker M."/>
        </authorList>
    </citation>
    <scope>NUCLEOTIDE SEQUENCE [LARGE SCALE GENOMIC DNA]</scope>
    <source>
        <strain evidence="2 3">DSM 23857</strain>
    </source>
</reference>
<gene>
    <name evidence="2" type="ORF">LX64_02520</name>
</gene>
<dbReference type="RefSeq" id="WP_111597957.1">
    <property type="nucleotide sequence ID" value="NZ_QLLL01000004.1"/>
</dbReference>
<organism evidence="2 3">
    <name type="scientific">Chitinophaga skermanii</name>
    <dbReference type="NCBI Taxonomy" id="331697"/>
    <lineage>
        <taxon>Bacteria</taxon>
        <taxon>Pseudomonadati</taxon>
        <taxon>Bacteroidota</taxon>
        <taxon>Chitinophagia</taxon>
        <taxon>Chitinophagales</taxon>
        <taxon>Chitinophagaceae</taxon>
        <taxon>Chitinophaga</taxon>
    </lineage>
</organism>
<dbReference type="OrthoDB" id="1423714at2"/>
<accession>A0A327QPT4</accession>
<keyword evidence="1" id="KW-1133">Transmembrane helix</keyword>
<evidence type="ECO:0000313" key="2">
    <source>
        <dbReference type="EMBL" id="RAJ05363.1"/>
    </source>
</evidence>
<sequence>MHDHLQAFHRELDEDNDSIKFKIGKHKQVNAYTNLTPLFAYDYLNFDNAAYSFHHPDFTQEDYQVYFSQVKKLSKIPLKDLILHGRTFHFHVNYPKGIMESMLKRVFPNMKNWENEMPLVGQFHLYTPKDNREKKAPRIHFFLGHLGIFYIMLYDPYHQIYPMNAKEKEKLV</sequence>
<dbReference type="Proteomes" id="UP000249547">
    <property type="component" value="Unassembled WGS sequence"/>
</dbReference>
<evidence type="ECO:0000313" key="3">
    <source>
        <dbReference type="Proteomes" id="UP000249547"/>
    </source>
</evidence>
<evidence type="ECO:0000256" key="1">
    <source>
        <dbReference type="SAM" id="Phobius"/>
    </source>
</evidence>
<name>A0A327QPT4_9BACT</name>
<proteinExistence type="predicted"/>